<feature type="domain" description="Glycosyltransferase subfamily 4-like N-terminal" evidence="5">
    <location>
        <begin position="38"/>
        <end position="206"/>
    </location>
</feature>
<feature type="compositionally biased region" description="Low complexity" evidence="2">
    <location>
        <begin position="390"/>
        <end position="405"/>
    </location>
</feature>
<keyword evidence="6" id="KW-0808">Transferase</keyword>
<keyword evidence="1" id="KW-0328">Glycosyltransferase</keyword>
<gene>
    <name evidence="6" type="primary">SQD2</name>
    <name evidence="6" type="ORF">HK097_001099</name>
</gene>
<evidence type="ECO:0000313" key="6">
    <source>
        <dbReference type="EMBL" id="KAJ3054692.1"/>
    </source>
</evidence>
<organism evidence="6 7">
    <name type="scientific">Rhizophlyctis rosea</name>
    <dbReference type="NCBI Taxonomy" id="64517"/>
    <lineage>
        <taxon>Eukaryota</taxon>
        <taxon>Fungi</taxon>
        <taxon>Fungi incertae sedis</taxon>
        <taxon>Chytridiomycota</taxon>
        <taxon>Chytridiomycota incertae sedis</taxon>
        <taxon>Chytridiomycetes</taxon>
        <taxon>Rhizophlyctidales</taxon>
        <taxon>Rhizophlyctidaceae</taxon>
        <taxon>Rhizophlyctis</taxon>
    </lineage>
</organism>
<feature type="compositionally biased region" description="Polar residues" evidence="2">
    <location>
        <begin position="291"/>
        <end position="301"/>
    </location>
</feature>
<dbReference type="InterPro" id="IPR028098">
    <property type="entry name" value="Glyco_trans_4-like_N"/>
</dbReference>
<dbReference type="EMBL" id="JADGJD010000121">
    <property type="protein sequence ID" value="KAJ3054692.1"/>
    <property type="molecule type" value="Genomic_DNA"/>
</dbReference>
<proteinExistence type="predicted"/>
<keyword evidence="7" id="KW-1185">Reference proteome</keyword>
<keyword evidence="3" id="KW-0812">Transmembrane</keyword>
<dbReference type="PANTHER" id="PTHR45947">
    <property type="entry name" value="SULFOQUINOVOSYL TRANSFERASE SQD2"/>
    <property type="match status" value="1"/>
</dbReference>
<dbReference type="Pfam" id="PF00534">
    <property type="entry name" value="Glycos_transf_1"/>
    <property type="match status" value="1"/>
</dbReference>
<feature type="region of interest" description="Disordered" evidence="2">
    <location>
        <begin position="372"/>
        <end position="405"/>
    </location>
</feature>
<dbReference type="GO" id="GO:0016757">
    <property type="term" value="F:glycosyltransferase activity"/>
    <property type="evidence" value="ECO:0007669"/>
    <property type="project" value="UniProtKB-KW"/>
</dbReference>
<dbReference type="Gene3D" id="3.40.50.2000">
    <property type="entry name" value="Glycogen Phosphorylase B"/>
    <property type="match status" value="3"/>
</dbReference>
<reference evidence="6" key="1">
    <citation type="submission" date="2020-05" db="EMBL/GenBank/DDBJ databases">
        <title>Phylogenomic resolution of chytrid fungi.</title>
        <authorList>
            <person name="Stajich J.E."/>
            <person name="Amses K."/>
            <person name="Simmons R."/>
            <person name="Seto K."/>
            <person name="Myers J."/>
            <person name="Bonds A."/>
            <person name="Quandt C.A."/>
            <person name="Barry K."/>
            <person name="Liu P."/>
            <person name="Grigoriev I."/>
            <person name="Longcore J.E."/>
            <person name="James T.Y."/>
        </authorList>
    </citation>
    <scope>NUCLEOTIDE SEQUENCE</scope>
    <source>
        <strain evidence="6">JEL0318</strain>
    </source>
</reference>
<feature type="compositionally biased region" description="Basic and acidic residues" evidence="2">
    <location>
        <begin position="249"/>
        <end position="260"/>
    </location>
</feature>
<evidence type="ECO:0000256" key="2">
    <source>
        <dbReference type="SAM" id="MobiDB-lite"/>
    </source>
</evidence>
<dbReference type="Pfam" id="PF13692">
    <property type="entry name" value="Glyco_trans_1_4"/>
    <property type="match status" value="1"/>
</dbReference>
<dbReference type="Pfam" id="PF13439">
    <property type="entry name" value="Glyco_transf_4"/>
    <property type="match status" value="1"/>
</dbReference>
<feature type="transmembrane region" description="Helical" evidence="3">
    <location>
        <begin position="154"/>
        <end position="175"/>
    </location>
</feature>
<dbReference type="Proteomes" id="UP001212841">
    <property type="component" value="Unassembled WGS sequence"/>
</dbReference>
<evidence type="ECO:0000313" key="7">
    <source>
        <dbReference type="Proteomes" id="UP001212841"/>
    </source>
</evidence>
<dbReference type="SUPFAM" id="SSF53756">
    <property type="entry name" value="UDP-Glycosyltransferase/glycogen phosphorylase"/>
    <property type="match status" value="1"/>
</dbReference>
<evidence type="ECO:0000256" key="1">
    <source>
        <dbReference type="ARBA" id="ARBA00022676"/>
    </source>
</evidence>
<keyword evidence="3" id="KW-0472">Membrane</keyword>
<accession>A0AAD5SJ72</accession>
<dbReference type="InterPro" id="IPR050194">
    <property type="entry name" value="Glycosyltransferase_grp1"/>
</dbReference>
<dbReference type="PANTHER" id="PTHR45947:SF3">
    <property type="entry name" value="SULFOQUINOVOSYL TRANSFERASE SQD2"/>
    <property type="match status" value="1"/>
</dbReference>
<dbReference type="AlphaFoldDB" id="A0AAD5SJ72"/>
<evidence type="ECO:0000259" key="4">
    <source>
        <dbReference type="Pfam" id="PF00534"/>
    </source>
</evidence>
<evidence type="ECO:0000259" key="5">
    <source>
        <dbReference type="Pfam" id="PF13439"/>
    </source>
</evidence>
<comment type="caution">
    <text evidence="6">The sequence shown here is derived from an EMBL/GenBank/DDBJ whole genome shotgun (WGS) entry which is preliminary data.</text>
</comment>
<name>A0AAD5SJ72_9FUNG</name>
<protein>
    <submittedName>
        <fullName evidence="6">Sulfoquinovosyl transferase sqd2</fullName>
    </submittedName>
</protein>
<dbReference type="InterPro" id="IPR001296">
    <property type="entry name" value="Glyco_trans_1"/>
</dbReference>
<keyword evidence="3" id="KW-1133">Transmembrane helix</keyword>
<sequence>MSALFDENVEVPTRVLLITTSSQKLRILVATEFLPPYVSGIANRCKNLIKGYRDQGHTVTVASVAGTACDMVVPSILNPIYTLQRAFIFPPLLLLWQLLNFTQPVPYDIVHIVGPIAWPFAFLTPLFKLRGVAVYVSYHVTLQHCYDLYFSVRWLVYIAEPIFLAIYFIPLVWFADMVGVPSEAADTFVFKYSKKVHIMKSGIDTELFVPWTGNNTTTTAAPASVTAAPVLSEKQVMANALQVLTNGKAEKEEQHAKAVEEPCPPHPDHAPISRSNTPPPPHESHEDSAPAYSTTDPITSQLPAATGPTLCYIGRLAPEKNVEFLVAAMSHPNLSDATLVIVGDGPRRAALEKLAVETVGIDNVFPRINENAKREKNTNDLSAHARRGKSTVSSPFSSQSSTTTSTGPRIVFTGMLLSEHAVRTHYARSSIFVTASASETFGFTVAEAMACGTPSVCVRSGAFPKVYSMINDWMFTEGDVEGYVSCMRKVLGEGQGARTKSRRIAVQKFSVKMAVGDLLMAYEECVNETRGVKKVL</sequence>
<feature type="domain" description="Glycosyl transferase family 1" evidence="4">
    <location>
        <begin position="305"/>
        <end position="364"/>
    </location>
</feature>
<feature type="region of interest" description="Disordered" evidence="2">
    <location>
        <begin position="249"/>
        <end position="301"/>
    </location>
</feature>
<evidence type="ECO:0000256" key="3">
    <source>
        <dbReference type="SAM" id="Phobius"/>
    </source>
</evidence>